<proteinExistence type="predicted"/>
<gene>
    <name evidence="3" type="ORF">ACFPP9_15855</name>
</gene>
<sequence>MAKATKPIDPAVTDLTFRFRSRDALASGRVLPDGRFAVLAGSTAMKDSSASDKRDREARDSLIREGILLDTTQANLLRFADDHTFSSPSRAAGVIRDGNVSGPQSWIERHSGMSLRDFLEGEPDFAPLRVDIPEYFKPDGSRASAPFSKSSHDLFKRETLGSDGAGTGPRTDYFKRHLVRIFSEIGDVPVPYRFLDSSGARRSMDGGCLKFVGPDGQNVADFVYNRDGFIVAVRPKQSLLEALRPSESSIFSDIAAVEANNSISVTQREQLVLARLGQGKFRTEVLARWDGKCAVTGCSLATVIRASHVLPWRDATNEERLDPDNGLPLVATLDALFDAGLISFDNEGLLLAARQMDGHADLLQRGMHLSRKLTARMQTFLATHRAAFGFPD</sequence>
<evidence type="ECO:0000313" key="4">
    <source>
        <dbReference type="Proteomes" id="UP001596150"/>
    </source>
</evidence>
<dbReference type="InterPro" id="IPR003615">
    <property type="entry name" value="HNH_nuc"/>
</dbReference>
<feature type="domain" description="HNH nuclease" evidence="1">
    <location>
        <begin position="293"/>
        <end position="345"/>
    </location>
</feature>
<protein>
    <submittedName>
        <fullName evidence="3">DUF4357 domain-containing protein</fullName>
    </submittedName>
</protein>
<keyword evidence="4" id="KW-1185">Reference proteome</keyword>
<dbReference type="Pfam" id="PF13391">
    <property type="entry name" value="HNH_2"/>
    <property type="match status" value="1"/>
</dbReference>
<reference evidence="4" key="1">
    <citation type="journal article" date="2019" name="Int. J. Syst. Evol. Microbiol.">
        <title>The Global Catalogue of Microorganisms (GCM) 10K type strain sequencing project: providing services to taxonomists for standard genome sequencing and annotation.</title>
        <authorList>
            <consortium name="The Broad Institute Genomics Platform"/>
            <consortium name="The Broad Institute Genome Sequencing Center for Infectious Disease"/>
            <person name="Wu L."/>
            <person name="Ma J."/>
        </authorList>
    </citation>
    <scope>NUCLEOTIDE SEQUENCE [LARGE SCALE GENOMIC DNA]</scope>
    <source>
        <strain evidence="4">KACC 12633</strain>
    </source>
</reference>
<dbReference type="EMBL" id="JBHSML010000007">
    <property type="protein sequence ID" value="MFC5517260.1"/>
    <property type="molecule type" value="Genomic_DNA"/>
</dbReference>
<dbReference type="Proteomes" id="UP001596150">
    <property type="component" value="Unassembled WGS sequence"/>
</dbReference>
<name>A0ABW0PXQ4_9HYPH</name>
<dbReference type="InterPro" id="IPR025579">
    <property type="entry name" value="DUF4357"/>
</dbReference>
<feature type="domain" description="DUF4357" evidence="2">
    <location>
        <begin position="59"/>
        <end position="115"/>
    </location>
</feature>
<organism evidence="3 4">
    <name type="scientific">Kaistia terrae</name>
    <dbReference type="NCBI Taxonomy" id="537017"/>
    <lineage>
        <taxon>Bacteria</taxon>
        <taxon>Pseudomonadati</taxon>
        <taxon>Pseudomonadota</taxon>
        <taxon>Alphaproteobacteria</taxon>
        <taxon>Hyphomicrobiales</taxon>
        <taxon>Kaistiaceae</taxon>
        <taxon>Kaistia</taxon>
    </lineage>
</organism>
<evidence type="ECO:0000313" key="3">
    <source>
        <dbReference type="EMBL" id="MFC5517260.1"/>
    </source>
</evidence>
<dbReference type="RefSeq" id="WP_266345594.1">
    <property type="nucleotide sequence ID" value="NZ_JAPKNH010000009.1"/>
</dbReference>
<evidence type="ECO:0000259" key="1">
    <source>
        <dbReference type="Pfam" id="PF13391"/>
    </source>
</evidence>
<comment type="caution">
    <text evidence="3">The sequence shown here is derived from an EMBL/GenBank/DDBJ whole genome shotgun (WGS) entry which is preliminary data.</text>
</comment>
<accession>A0ABW0PXQ4</accession>
<dbReference type="Pfam" id="PF14267">
    <property type="entry name" value="DUF4357"/>
    <property type="match status" value="1"/>
</dbReference>
<evidence type="ECO:0000259" key="2">
    <source>
        <dbReference type="Pfam" id="PF14267"/>
    </source>
</evidence>